<sequence>MVTTIDYIVVIPIFAMKSAAPTPTSVRLTEETRKILDEAARRTRRSRSYLVEETLKLFLPRIVQKETQPSPQERIRRLKELEGIGHRLVGPQSLEEIDARIREFRGDE</sequence>
<dbReference type="InterPro" id="IPR010985">
    <property type="entry name" value="Ribbon_hlx_hlx"/>
</dbReference>
<dbReference type="EMBL" id="QWDD01000001">
    <property type="protein sequence ID" value="RNJ49830.1"/>
    <property type="molecule type" value="Genomic_DNA"/>
</dbReference>
<dbReference type="RefSeq" id="WP_123175793.1">
    <property type="nucleotide sequence ID" value="NZ_QWDD01000001.1"/>
</dbReference>
<dbReference type="SUPFAM" id="SSF47598">
    <property type="entry name" value="Ribbon-helix-helix"/>
    <property type="match status" value="1"/>
</dbReference>
<gene>
    <name evidence="2" type="ORF">D1O30_09710</name>
</gene>
<dbReference type="InterPro" id="IPR002145">
    <property type="entry name" value="CopG"/>
</dbReference>
<organism evidence="2 3">
    <name type="scientific">Methylocystis hirsuta</name>
    <dbReference type="NCBI Taxonomy" id="369798"/>
    <lineage>
        <taxon>Bacteria</taxon>
        <taxon>Pseudomonadati</taxon>
        <taxon>Pseudomonadota</taxon>
        <taxon>Alphaproteobacteria</taxon>
        <taxon>Hyphomicrobiales</taxon>
        <taxon>Methylocystaceae</taxon>
        <taxon>Methylocystis</taxon>
    </lineage>
</organism>
<name>A0A3M9XSI8_9HYPH</name>
<dbReference type="AlphaFoldDB" id="A0A3M9XSI8"/>
<proteinExistence type="predicted"/>
<feature type="domain" description="Ribbon-helix-helix protein CopG" evidence="1">
    <location>
        <begin position="24"/>
        <end position="59"/>
    </location>
</feature>
<dbReference type="Proteomes" id="UP000268623">
    <property type="component" value="Unassembled WGS sequence"/>
</dbReference>
<keyword evidence="3" id="KW-1185">Reference proteome</keyword>
<reference evidence="2 3" key="1">
    <citation type="submission" date="2018-08" db="EMBL/GenBank/DDBJ databases">
        <title>Genome sequence of Methylocystis hirsuta CSC1, a methanotroph able to accumulate PHAs.</title>
        <authorList>
            <person name="Bordel S."/>
            <person name="Rodriguez E."/>
            <person name="Gancedo J."/>
            <person name="Munoz R."/>
        </authorList>
    </citation>
    <scope>NUCLEOTIDE SEQUENCE [LARGE SCALE GENOMIC DNA]</scope>
    <source>
        <strain evidence="2 3">CSC1</strain>
    </source>
</reference>
<comment type="caution">
    <text evidence="2">The sequence shown here is derived from an EMBL/GenBank/DDBJ whole genome shotgun (WGS) entry which is preliminary data.</text>
</comment>
<dbReference type="Pfam" id="PF01402">
    <property type="entry name" value="RHH_1"/>
    <property type="match status" value="1"/>
</dbReference>
<accession>A0A3M9XSI8</accession>
<protein>
    <submittedName>
        <fullName evidence="2">Ribbon-helix-helix protein, CopG family</fullName>
    </submittedName>
</protein>
<evidence type="ECO:0000259" key="1">
    <source>
        <dbReference type="Pfam" id="PF01402"/>
    </source>
</evidence>
<evidence type="ECO:0000313" key="2">
    <source>
        <dbReference type="EMBL" id="RNJ49830.1"/>
    </source>
</evidence>
<dbReference type="GO" id="GO:0006355">
    <property type="term" value="P:regulation of DNA-templated transcription"/>
    <property type="evidence" value="ECO:0007669"/>
    <property type="project" value="InterPro"/>
</dbReference>
<evidence type="ECO:0000313" key="3">
    <source>
        <dbReference type="Proteomes" id="UP000268623"/>
    </source>
</evidence>
<dbReference type="OrthoDB" id="7354375at2"/>